<evidence type="ECO:0000313" key="3">
    <source>
        <dbReference type="Proteomes" id="UP000054279"/>
    </source>
</evidence>
<dbReference type="AlphaFoldDB" id="A0A0C9UMQ8"/>
<gene>
    <name evidence="2" type="ORF">M422DRAFT_30437</name>
</gene>
<dbReference type="OrthoDB" id="3360125at2759"/>
<name>A0A0C9UMQ8_SPHS4</name>
<organism evidence="2 3">
    <name type="scientific">Sphaerobolus stellatus (strain SS14)</name>
    <dbReference type="NCBI Taxonomy" id="990650"/>
    <lineage>
        <taxon>Eukaryota</taxon>
        <taxon>Fungi</taxon>
        <taxon>Dikarya</taxon>
        <taxon>Basidiomycota</taxon>
        <taxon>Agaricomycotina</taxon>
        <taxon>Agaricomycetes</taxon>
        <taxon>Phallomycetidae</taxon>
        <taxon>Geastrales</taxon>
        <taxon>Sphaerobolaceae</taxon>
        <taxon>Sphaerobolus</taxon>
    </lineage>
</organism>
<keyword evidence="3" id="KW-1185">Reference proteome</keyword>
<evidence type="ECO:0000256" key="1">
    <source>
        <dbReference type="SAM" id="MobiDB-lite"/>
    </source>
</evidence>
<proteinExistence type="predicted"/>
<dbReference type="Proteomes" id="UP000054279">
    <property type="component" value="Unassembled WGS sequence"/>
</dbReference>
<feature type="compositionally biased region" description="Polar residues" evidence="1">
    <location>
        <begin position="1"/>
        <end position="17"/>
    </location>
</feature>
<sequence>MLSIPNTQGAAASTEGSPSGVWNYLSPKRSQALVAREHAVAQREADVARREAELLAGNVSGIAACSCPPIPSPSSQIFVEQPVQTVIKEVVKEVEALAPSSWVKDGGRIEELYDREARVADREKDIGRREENIGRRENDVSRRETWIMEQLIALNNERTETVEEEIIYESPVPRRKSKVSPPPFSST</sequence>
<reference evidence="2 3" key="1">
    <citation type="submission" date="2014-06" db="EMBL/GenBank/DDBJ databases">
        <title>Evolutionary Origins and Diversification of the Mycorrhizal Mutualists.</title>
        <authorList>
            <consortium name="DOE Joint Genome Institute"/>
            <consortium name="Mycorrhizal Genomics Consortium"/>
            <person name="Kohler A."/>
            <person name="Kuo A."/>
            <person name="Nagy L.G."/>
            <person name="Floudas D."/>
            <person name="Copeland A."/>
            <person name="Barry K.W."/>
            <person name="Cichocki N."/>
            <person name="Veneault-Fourrey C."/>
            <person name="LaButti K."/>
            <person name="Lindquist E.A."/>
            <person name="Lipzen A."/>
            <person name="Lundell T."/>
            <person name="Morin E."/>
            <person name="Murat C."/>
            <person name="Riley R."/>
            <person name="Ohm R."/>
            <person name="Sun H."/>
            <person name="Tunlid A."/>
            <person name="Henrissat B."/>
            <person name="Grigoriev I.V."/>
            <person name="Hibbett D.S."/>
            <person name="Martin F."/>
        </authorList>
    </citation>
    <scope>NUCLEOTIDE SEQUENCE [LARGE SCALE GENOMIC DNA]</scope>
    <source>
        <strain evidence="2 3">SS14</strain>
    </source>
</reference>
<feature type="region of interest" description="Disordered" evidence="1">
    <location>
        <begin position="1"/>
        <end position="20"/>
    </location>
</feature>
<dbReference type="HOGENOM" id="CLU_066691_0_0_1"/>
<dbReference type="EMBL" id="KN837118">
    <property type="protein sequence ID" value="KIJ44293.1"/>
    <property type="molecule type" value="Genomic_DNA"/>
</dbReference>
<protein>
    <submittedName>
        <fullName evidence="2">Uncharacterized protein</fullName>
    </submittedName>
</protein>
<accession>A0A0C9UMQ8</accession>
<evidence type="ECO:0000313" key="2">
    <source>
        <dbReference type="EMBL" id="KIJ44293.1"/>
    </source>
</evidence>